<dbReference type="NCBIfam" id="TIGR04408">
    <property type="entry name" value="LptG_lptG"/>
    <property type="match status" value="1"/>
</dbReference>
<comment type="caution">
    <text evidence="7">The sequence shown here is derived from an EMBL/GenBank/DDBJ whole genome shotgun (WGS) entry which is preliminary data.</text>
</comment>
<dbReference type="RefSeq" id="WP_047764736.1">
    <property type="nucleotide sequence ID" value="NZ_LAQL01000008.1"/>
</dbReference>
<dbReference type="Proteomes" id="UP000035444">
    <property type="component" value="Unassembled WGS sequence"/>
</dbReference>
<evidence type="ECO:0000256" key="5">
    <source>
        <dbReference type="ARBA" id="ARBA00023136"/>
    </source>
</evidence>
<dbReference type="PANTHER" id="PTHR33529:SF2">
    <property type="entry name" value="LIPOPOLYSACCHARIDE EXPORT SYSTEM PERMEASE PROTEIN LPTG"/>
    <property type="match status" value="1"/>
</dbReference>
<keyword evidence="3 6" id="KW-0812">Transmembrane</keyword>
<dbReference type="EMBL" id="LAQL01000008">
    <property type="protein sequence ID" value="KLN60204.1"/>
    <property type="molecule type" value="Genomic_DNA"/>
</dbReference>
<protein>
    <recommendedName>
        <fullName evidence="9">Permease</fullName>
    </recommendedName>
</protein>
<evidence type="ECO:0000313" key="8">
    <source>
        <dbReference type="Proteomes" id="UP000035444"/>
    </source>
</evidence>
<evidence type="ECO:0000256" key="4">
    <source>
        <dbReference type="ARBA" id="ARBA00022989"/>
    </source>
</evidence>
<sequence length="374" mass="41882">MTTIVNKKAVKSANISWTLFTYASKNYLLSFFSFFFVLMGVVFLISLIEVSDDLEGSAVPFIQIVKIVLYKMPQLSEEIMPFMILFAAMATFWKLTRANELVIIRSAGVSIWGIIFPFAFCSLMIGVLAFSVINPISSALFAKNKELSRLYKKKDQAIFKVSETGLWLRQPDNNGLSVIHAGSVNKDLSLNQVIIFNLTEGGEFISRYDATKARLENGNWALLQTWHSFPGKKPDYFEEVLIPTELTMEKVQDSFASAKSISFWELPYFINLLEKAGFSAVKLKLQFHRLLSKPFLFLAMVLLAATFSMQQHRRGKVGLMILSGVLTGFLLYFLSNFVFALGQSTKVPVALAAWSPAGVSLLLGVTMLLHLEDG</sequence>
<dbReference type="GO" id="GO:0055085">
    <property type="term" value="P:transmembrane transport"/>
    <property type="evidence" value="ECO:0007669"/>
    <property type="project" value="InterPro"/>
</dbReference>
<dbReference type="STRING" id="1489064.WH96_13555"/>
<dbReference type="OrthoDB" id="9798468at2"/>
<dbReference type="GO" id="GO:0015920">
    <property type="term" value="P:lipopolysaccharide transport"/>
    <property type="evidence" value="ECO:0007669"/>
    <property type="project" value="TreeGrafter"/>
</dbReference>
<evidence type="ECO:0000256" key="3">
    <source>
        <dbReference type="ARBA" id="ARBA00022692"/>
    </source>
</evidence>
<dbReference type="InterPro" id="IPR030923">
    <property type="entry name" value="LptG"/>
</dbReference>
<evidence type="ECO:0000313" key="7">
    <source>
        <dbReference type="EMBL" id="KLN60204.1"/>
    </source>
</evidence>
<evidence type="ECO:0008006" key="9">
    <source>
        <dbReference type="Google" id="ProtNLM"/>
    </source>
</evidence>
<feature type="transmembrane region" description="Helical" evidence="6">
    <location>
        <begin position="79"/>
        <end position="96"/>
    </location>
</feature>
<comment type="subcellular location">
    <subcellularLocation>
        <location evidence="1">Cell membrane</location>
        <topology evidence="1">Multi-pass membrane protein</topology>
    </subcellularLocation>
</comment>
<dbReference type="AlphaFoldDB" id="A0A0H2MCB8"/>
<dbReference type="InterPro" id="IPR005495">
    <property type="entry name" value="LptG/LptF_permease"/>
</dbReference>
<feature type="transmembrane region" description="Helical" evidence="6">
    <location>
        <begin position="27"/>
        <end position="48"/>
    </location>
</feature>
<dbReference type="GO" id="GO:0043190">
    <property type="term" value="C:ATP-binding cassette (ABC) transporter complex"/>
    <property type="evidence" value="ECO:0007669"/>
    <property type="project" value="InterPro"/>
</dbReference>
<keyword evidence="2" id="KW-1003">Cell membrane</keyword>
<feature type="transmembrane region" description="Helical" evidence="6">
    <location>
        <begin position="351"/>
        <end position="371"/>
    </location>
</feature>
<keyword evidence="5 6" id="KW-0472">Membrane</keyword>
<name>A0A0H2MCB8_9PROT</name>
<proteinExistence type="predicted"/>
<gene>
    <name evidence="7" type="ORF">WH96_13555</name>
</gene>
<keyword evidence="4 6" id="KW-1133">Transmembrane helix</keyword>
<dbReference type="PANTHER" id="PTHR33529">
    <property type="entry name" value="SLR0882 PROTEIN-RELATED"/>
    <property type="match status" value="1"/>
</dbReference>
<evidence type="ECO:0000256" key="6">
    <source>
        <dbReference type="SAM" id="Phobius"/>
    </source>
</evidence>
<accession>A0A0H2MCB8</accession>
<evidence type="ECO:0000256" key="1">
    <source>
        <dbReference type="ARBA" id="ARBA00004651"/>
    </source>
</evidence>
<feature type="transmembrane region" description="Helical" evidence="6">
    <location>
        <begin position="319"/>
        <end position="339"/>
    </location>
</feature>
<keyword evidence="8" id="KW-1185">Reference proteome</keyword>
<evidence type="ECO:0000256" key="2">
    <source>
        <dbReference type="ARBA" id="ARBA00022475"/>
    </source>
</evidence>
<feature type="transmembrane region" description="Helical" evidence="6">
    <location>
        <begin position="290"/>
        <end position="307"/>
    </location>
</feature>
<organism evidence="7 8">
    <name type="scientific">Kiloniella spongiae</name>
    <dbReference type="NCBI Taxonomy" id="1489064"/>
    <lineage>
        <taxon>Bacteria</taxon>
        <taxon>Pseudomonadati</taxon>
        <taxon>Pseudomonadota</taxon>
        <taxon>Alphaproteobacteria</taxon>
        <taxon>Rhodospirillales</taxon>
        <taxon>Kiloniellaceae</taxon>
        <taxon>Kiloniella</taxon>
    </lineage>
</organism>
<reference evidence="7 8" key="1">
    <citation type="submission" date="2015-03" db="EMBL/GenBank/DDBJ databases">
        <title>Genome Sequence of Kiloniella spongiae MEBiC09566, isolated from a marine sponge.</title>
        <authorList>
            <person name="Shao Z."/>
            <person name="Wang L."/>
            <person name="Li X."/>
        </authorList>
    </citation>
    <scope>NUCLEOTIDE SEQUENCE [LARGE SCALE GENOMIC DNA]</scope>
    <source>
        <strain evidence="7 8">MEBiC09566</strain>
    </source>
</reference>
<feature type="transmembrane region" description="Helical" evidence="6">
    <location>
        <begin position="108"/>
        <end position="133"/>
    </location>
</feature>
<dbReference type="Pfam" id="PF03739">
    <property type="entry name" value="LptF_LptG"/>
    <property type="match status" value="1"/>
</dbReference>